<evidence type="ECO:0000256" key="4">
    <source>
        <dbReference type="ARBA" id="ARBA00023136"/>
    </source>
</evidence>
<keyword evidence="3 5" id="KW-1133">Transmembrane helix</keyword>
<dbReference type="EMBL" id="MDYO01000020">
    <property type="protein sequence ID" value="OQD95512.1"/>
    <property type="molecule type" value="Genomic_DNA"/>
</dbReference>
<comment type="caution">
    <text evidence="6">The sequence shown here is derived from an EMBL/GenBank/DDBJ whole genome shotgun (WGS) entry which is preliminary data.</text>
</comment>
<comment type="subcellular location">
    <subcellularLocation>
        <location evidence="1">Membrane</location>
        <topology evidence="1">Multi-pass membrane protein</topology>
    </subcellularLocation>
</comment>
<protein>
    <submittedName>
        <fullName evidence="6">Uncharacterized protein</fullName>
    </submittedName>
</protein>
<organism evidence="6 7">
    <name type="scientific">Penicillium solitum</name>
    <dbReference type="NCBI Taxonomy" id="60172"/>
    <lineage>
        <taxon>Eukaryota</taxon>
        <taxon>Fungi</taxon>
        <taxon>Dikarya</taxon>
        <taxon>Ascomycota</taxon>
        <taxon>Pezizomycotina</taxon>
        <taxon>Eurotiomycetes</taxon>
        <taxon>Eurotiomycetidae</taxon>
        <taxon>Eurotiales</taxon>
        <taxon>Aspergillaceae</taxon>
        <taxon>Penicillium</taxon>
    </lineage>
</organism>
<name>A0A1V6R2U1_9EURO</name>
<keyword evidence="7" id="KW-1185">Reference proteome</keyword>
<proteinExistence type="predicted"/>
<keyword evidence="4 5" id="KW-0472">Membrane</keyword>
<evidence type="ECO:0000256" key="1">
    <source>
        <dbReference type="ARBA" id="ARBA00004141"/>
    </source>
</evidence>
<evidence type="ECO:0000256" key="3">
    <source>
        <dbReference type="ARBA" id="ARBA00022989"/>
    </source>
</evidence>
<reference evidence="7" key="1">
    <citation type="journal article" date="2017" name="Nat. Microbiol.">
        <title>Global analysis of biosynthetic gene clusters reveals vast potential of secondary metabolite production in Penicillium species.</title>
        <authorList>
            <person name="Nielsen J.C."/>
            <person name="Grijseels S."/>
            <person name="Prigent S."/>
            <person name="Ji B."/>
            <person name="Dainat J."/>
            <person name="Nielsen K.F."/>
            <person name="Frisvad J.C."/>
            <person name="Workman M."/>
            <person name="Nielsen J."/>
        </authorList>
    </citation>
    <scope>NUCLEOTIDE SEQUENCE [LARGE SCALE GENOMIC DNA]</scope>
    <source>
        <strain evidence="7">IBT 29525</strain>
    </source>
</reference>
<feature type="transmembrane region" description="Helical" evidence="5">
    <location>
        <begin position="155"/>
        <end position="178"/>
    </location>
</feature>
<keyword evidence="2 5" id="KW-0812">Transmembrane</keyword>
<dbReference type="GO" id="GO:0015203">
    <property type="term" value="F:polyamine transmembrane transporter activity"/>
    <property type="evidence" value="ECO:0007669"/>
    <property type="project" value="TreeGrafter"/>
</dbReference>
<dbReference type="GO" id="GO:0010509">
    <property type="term" value="P:intracellular polyamine homeostasis"/>
    <property type="evidence" value="ECO:0007669"/>
    <property type="project" value="TreeGrafter"/>
</dbReference>
<evidence type="ECO:0000313" key="6">
    <source>
        <dbReference type="EMBL" id="OQD95512.1"/>
    </source>
</evidence>
<evidence type="ECO:0000256" key="5">
    <source>
        <dbReference type="SAM" id="Phobius"/>
    </source>
</evidence>
<sequence length="195" mass="21457">MREIQRVLVRGVPGGPVLVVIRSGVIAFFAMYIMNVSIQAVFDKPPYNFTILEVGLVYLAPTIGYAISSVFGGRWIDHIVVRGATKANRYDESGNLKFFPEDRMMLVMGTVQTVLTETPKKASSGISVANFVRNLLACTGVVVTQPMLHGIGNGWMCTLIGLVVFVTGISTILSLRIWGPQWRVLMDRKLNALKP</sequence>
<evidence type="ECO:0000313" key="7">
    <source>
        <dbReference type="Proteomes" id="UP000191612"/>
    </source>
</evidence>
<evidence type="ECO:0000256" key="2">
    <source>
        <dbReference type="ARBA" id="ARBA00022692"/>
    </source>
</evidence>
<gene>
    <name evidence="6" type="ORF">PENSOL_c020G02027</name>
</gene>
<dbReference type="SUPFAM" id="SSF103473">
    <property type="entry name" value="MFS general substrate transporter"/>
    <property type="match status" value="1"/>
</dbReference>
<feature type="transmembrane region" description="Helical" evidence="5">
    <location>
        <begin position="54"/>
        <end position="76"/>
    </location>
</feature>
<dbReference type="STRING" id="60172.A0A1V6R2U1"/>
<dbReference type="InterPro" id="IPR036259">
    <property type="entry name" value="MFS_trans_sf"/>
</dbReference>
<dbReference type="GO" id="GO:0005886">
    <property type="term" value="C:plasma membrane"/>
    <property type="evidence" value="ECO:0007669"/>
    <property type="project" value="TreeGrafter"/>
</dbReference>
<dbReference type="AlphaFoldDB" id="A0A1V6R2U1"/>
<dbReference type="PANTHER" id="PTHR23502:SF5">
    <property type="entry name" value="QUINIDINE RESISTANCE PROTEIN 3"/>
    <property type="match status" value="1"/>
</dbReference>
<dbReference type="Proteomes" id="UP000191612">
    <property type="component" value="Unassembled WGS sequence"/>
</dbReference>
<feature type="transmembrane region" description="Helical" evidence="5">
    <location>
        <begin position="12"/>
        <end position="34"/>
    </location>
</feature>
<dbReference type="PANTHER" id="PTHR23502">
    <property type="entry name" value="MAJOR FACILITATOR SUPERFAMILY"/>
    <property type="match status" value="1"/>
</dbReference>
<accession>A0A1V6R2U1</accession>